<keyword evidence="2" id="KW-0540">Nuclease</keyword>
<dbReference type="PANTHER" id="PTHR32305">
    <property type="match status" value="1"/>
</dbReference>
<keyword evidence="2" id="KW-0255">Endonuclease</keyword>
<dbReference type="Proteomes" id="UP000676386">
    <property type="component" value="Unassembled WGS sequence"/>
</dbReference>
<feature type="domain" description="DUF6443" evidence="1">
    <location>
        <begin position="56"/>
        <end position="197"/>
    </location>
</feature>
<dbReference type="RefSeq" id="WP_211972381.1">
    <property type="nucleotide sequence ID" value="NZ_JAGTXB010000003.1"/>
</dbReference>
<organism evidence="2 3">
    <name type="scientific">Chitinophaga hostae</name>
    <dbReference type="NCBI Taxonomy" id="2831022"/>
    <lineage>
        <taxon>Bacteria</taxon>
        <taxon>Pseudomonadati</taxon>
        <taxon>Bacteroidota</taxon>
        <taxon>Chitinophagia</taxon>
        <taxon>Chitinophagales</taxon>
        <taxon>Chitinophagaceae</taxon>
        <taxon>Chitinophaga</taxon>
    </lineage>
</organism>
<dbReference type="PANTHER" id="PTHR32305:SF15">
    <property type="entry name" value="PROTEIN RHSA-RELATED"/>
    <property type="match status" value="1"/>
</dbReference>
<gene>
    <name evidence="2" type="ORF">KE626_08150</name>
</gene>
<dbReference type="Pfam" id="PF12639">
    <property type="entry name" value="Colicin-DNase"/>
    <property type="match status" value="1"/>
</dbReference>
<name>A0ABS5IWD7_9BACT</name>
<keyword evidence="3" id="KW-1185">Reference proteome</keyword>
<dbReference type="InterPro" id="IPR050708">
    <property type="entry name" value="T6SS_VgrG/RHS"/>
</dbReference>
<dbReference type="Pfam" id="PF20041">
    <property type="entry name" value="DUF6443"/>
    <property type="match status" value="1"/>
</dbReference>
<reference evidence="2 3" key="1">
    <citation type="submission" date="2021-04" db="EMBL/GenBank/DDBJ databases">
        <title>Chitinophaga sp. nov., isolated from the rhizosphere soil.</title>
        <authorList>
            <person name="He S."/>
        </authorList>
    </citation>
    <scope>NUCLEOTIDE SEQUENCE [LARGE SCALE GENOMIC DNA]</scope>
    <source>
        <strain evidence="2 3">2R12</strain>
    </source>
</reference>
<dbReference type="GO" id="GO:0004519">
    <property type="term" value="F:endonuclease activity"/>
    <property type="evidence" value="ECO:0007669"/>
    <property type="project" value="UniProtKB-KW"/>
</dbReference>
<protein>
    <submittedName>
        <fullName evidence="2">HNH endonuclease</fullName>
    </submittedName>
</protein>
<dbReference type="NCBIfam" id="TIGR03696">
    <property type="entry name" value="Rhs_assc_core"/>
    <property type="match status" value="1"/>
</dbReference>
<dbReference type="Gene3D" id="2.180.10.10">
    <property type="entry name" value="RHS repeat-associated core"/>
    <property type="match status" value="2"/>
</dbReference>
<accession>A0ABS5IWD7</accession>
<evidence type="ECO:0000259" key="1">
    <source>
        <dbReference type="Pfam" id="PF20041"/>
    </source>
</evidence>
<proteinExistence type="predicted"/>
<dbReference type="InterPro" id="IPR045619">
    <property type="entry name" value="DUF6443"/>
</dbReference>
<comment type="caution">
    <text evidence="2">The sequence shown here is derived from an EMBL/GenBank/DDBJ whole genome shotgun (WGS) entry which is preliminary data.</text>
</comment>
<sequence length="1437" mass="157865">MKRKLISYNIVFYLLSAFLMETDAQNSPSSSTRPAATPLPVPAAYVNPTINYIRTWEPLMPTTDPVTATNNARTTQEVVQSTVYKDGLGRPIQTVIKGSSASGKDVVNAQAYDPYGRSPLVYLPFVQTSGNMNDGKFKSNPFSVQKAFLPDPLLNPSGAGETIFYGQNIYDESPSSNVVKKFGPGNSWANEGGKKNSQHLDFVNTIADSVRLWTITADIPITTKTYDAGQLNKSISVDENGYQLIEYTDKSGKTILKKLQTGTGTAAHTGWLCTYFVYDELDMLRFIIPPLAVDKIIPTWSVVSLLPGLCTIYRYDTRGRNIVTKLPGVDSTEMVYDSRNRVVLMRDGNLKAKNQWLVTYYDNLDRPVRAAAYSVVGSTRESVQANVNAAPIGTLPFIPVGNLSDLGFAFYDDNYSFQGAQPALTSDFAKPQKGNNQYEIPNSGISHRAMGKVTGMRVKILGTTQWRTTTIYYNDKGRVLQTISDNIYGGKQTKTYLYDFSGKVLSTYFRHTNPQSAVTPETRILTNLTYNGLGQIAQVSTQLNDVAASTRIVASYTYDELGNVRTKTIPKESQTIEYNLGGQLKSINKVFVNTPGSSSNWFGEDLSFDYGFNINQYDGSIAGVKWKSRGDGISRALGYSYDKANRITASEFSQQNQGSSAWLNDKVDFTSKGISYDGNGNLLTLKQTGLKGIAKATIDSLKYGYIPNTNKLFFVSDKSNDAQSKLGDFKEINNQETQDYDYDSSGNLVLDMNRLSAPKPYNFLNLPDSIIILGKGNIAYTYDADGNKLRKIITDYSGAGTVTKIDYIEGFVYENDSLVYFPQAEGRVRALYAAGKPVALVYDYFLLDHLGNTRMVLTEESGKLSYAATMESAASAKENALFANIDATRSAKPVGYPADGTTSPNDYVAKLNATAGQQKIGPSLVLRVMAGDTIQLGCKAFYKSAAASTSSTPVASMLTSLLQAFATGSGPADGVHGNGTGTGAPITNLTSANYQSIRDKDPSQNLAAMPKAYLNYVLFDEQLNMVDENSGVRQVQGSPDQLQTLATSSMVIKKNGFIYVYTSNESVQDVFFDNIVVAHNPGPLLEETHYYPFGLTMAGISSKALKNPYVENRDNFNGIEQTTELGLNQYEAFYRTLDPQIGRWWQMDPASSNYMGINPYNCNFNNPISFTDPEGDDPFYGLLWWLNTGIGYTLPQLTVTAPRIGVKLIENSAVRYITSGVLQTAVSTVATAKAIKNFYSIENARRNLNDISEWSSGKIDQGIQNVRYRIQTHTTTPELIANSFMENPMTAITGIAGAESWLGIATLEELAYGARGAGNIPNGKFYSVAFEAELPSNLYPGHRRGVHFQASNKVLDDAMKSDAAFAKIMEDLGVEIPRSNKGTILGEAPKGWVWHHHLEPGKMHLVPKSQHPNNPGGIFWRTMHPNWKGGMSLWGNQ</sequence>
<evidence type="ECO:0000313" key="3">
    <source>
        <dbReference type="Proteomes" id="UP000676386"/>
    </source>
</evidence>
<keyword evidence="2" id="KW-0378">Hydrolase</keyword>
<evidence type="ECO:0000313" key="2">
    <source>
        <dbReference type="EMBL" id="MBS0027278.1"/>
    </source>
</evidence>
<dbReference type="EMBL" id="JAGTXB010000003">
    <property type="protein sequence ID" value="MBS0027278.1"/>
    <property type="molecule type" value="Genomic_DNA"/>
</dbReference>
<dbReference type="InterPro" id="IPR022385">
    <property type="entry name" value="Rhs_assc_core"/>
</dbReference>